<evidence type="ECO:0000256" key="1">
    <source>
        <dbReference type="ARBA" id="ARBA00004985"/>
    </source>
</evidence>
<dbReference type="InterPro" id="IPR016162">
    <property type="entry name" value="Ald_DH_N"/>
</dbReference>
<dbReference type="InterPro" id="IPR015590">
    <property type="entry name" value="Aldehyde_DH_dom"/>
</dbReference>
<dbReference type="UniPathway" id="UPA00098">
    <property type="reaction ID" value="UER00360"/>
</dbReference>
<sequence length="674" mass="74868">MTGTIFVSLLISENAMLRDSHVQIAINAREASNKLQYLTAENRSFALNKIKTVLENQKYDIFRANEQDKQNADQLVRAGTLSASLFKRLDLESGDKFATMLQGISDIDRLPDPLEQITYSSKLDEGLELYRVTCPVGVLLVIFEARPEVVVNITALAIKSGNAVILKGGKESILTLTALSSAIQTALNYTAIPPNAIQLVETRADIDALLDLDKYIDLVIPRGSNNLVKYIQGRTSFLVIKHYLTQVNYPAACNAAETLLISRSILSSHLLPLVTALQNNNVLLHLDKESFSQLRSPYDTSRIQLCVPENFDTEFLDLEMAVKVVSDVEEAIQHINSHGSKHTDAIVTENEQTAKIFMRGVDAAGVYWNASTRFADGFRYGFGAEVGVSTNKTHARGPVGLEGLLIYKYKLCGNGHVVNEFEFCHDYLAQIPSVAKYLKMPNQEAQTTPIKDLENITLTDLKDNSTFKASALWQDSPALVFVVRRPGCNLCREESVKYASYRELISDKLGVKMVAIVHENLDNEVEEFNKKYWNGVLYYDKEKSFFSSIGGGKIQYGGMMSFLNPSVWFNIRQNMKTGVSGNFKGDGTVLGGLYIIRQGSGGVEYQYREKIWGDHAPFDQVLTAVKNVSTKKDDPVVESAFQETFDKVKKGEIVFNRSLDDNSGASCTVKGQCA</sequence>
<dbReference type="Gene3D" id="3.40.605.10">
    <property type="entry name" value="Aldehyde Dehydrogenase, Chain A, domain 1"/>
    <property type="match status" value="1"/>
</dbReference>
<dbReference type="InterPro" id="IPR016163">
    <property type="entry name" value="Ald_DH_C"/>
</dbReference>
<comment type="caution">
    <text evidence="9">The sequence shown here is derived from an EMBL/GenBank/DDBJ whole genome shotgun (WGS) entry which is preliminary data.</text>
</comment>
<dbReference type="PROSITE" id="PS01223">
    <property type="entry name" value="PROA"/>
    <property type="match status" value="1"/>
</dbReference>
<dbReference type="SUPFAM" id="SSF53720">
    <property type="entry name" value="ALDH-like"/>
    <property type="match status" value="1"/>
</dbReference>
<dbReference type="InterPro" id="IPR016161">
    <property type="entry name" value="Ald_DH/histidinol_DH"/>
</dbReference>
<dbReference type="GO" id="GO:0055129">
    <property type="term" value="P:L-proline biosynthetic process"/>
    <property type="evidence" value="ECO:0007669"/>
    <property type="project" value="UniProtKB-UniPathway"/>
</dbReference>
<evidence type="ECO:0000256" key="6">
    <source>
        <dbReference type="ARBA" id="ARBA00023002"/>
    </source>
</evidence>
<comment type="catalytic activity">
    <reaction evidence="7">
        <text>L-glutamate 5-semialdehyde + phosphate + NADP(+) = L-glutamyl 5-phosphate + NADPH + H(+)</text>
        <dbReference type="Rhea" id="RHEA:19541"/>
        <dbReference type="ChEBI" id="CHEBI:15378"/>
        <dbReference type="ChEBI" id="CHEBI:43474"/>
        <dbReference type="ChEBI" id="CHEBI:57783"/>
        <dbReference type="ChEBI" id="CHEBI:58066"/>
        <dbReference type="ChEBI" id="CHEBI:58274"/>
        <dbReference type="ChEBI" id="CHEBI:58349"/>
        <dbReference type="EC" id="1.2.1.41"/>
    </reaction>
</comment>
<dbReference type="Gene3D" id="3.40.309.10">
    <property type="entry name" value="Aldehyde Dehydrogenase, Chain A, domain 2"/>
    <property type="match status" value="1"/>
</dbReference>
<keyword evidence="5" id="KW-0521">NADP</keyword>
<evidence type="ECO:0000313" key="10">
    <source>
        <dbReference type="Proteomes" id="UP000266673"/>
    </source>
</evidence>
<keyword evidence="10" id="KW-1185">Reference proteome</keyword>
<organism evidence="9 10">
    <name type="scientific">Gigaspora rosea</name>
    <dbReference type="NCBI Taxonomy" id="44941"/>
    <lineage>
        <taxon>Eukaryota</taxon>
        <taxon>Fungi</taxon>
        <taxon>Fungi incertae sedis</taxon>
        <taxon>Mucoromycota</taxon>
        <taxon>Glomeromycotina</taxon>
        <taxon>Glomeromycetes</taxon>
        <taxon>Diversisporales</taxon>
        <taxon>Gigasporaceae</taxon>
        <taxon>Gigaspora</taxon>
    </lineage>
</organism>
<dbReference type="OrthoDB" id="1934954at2759"/>
<protein>
    <recommendedName>
        <fullName evidence="2">glutamate-5-semialdehyde dehydrogenase</fullName>
        <ecNumber evidence="2">1.2.1.41</ecNumber>
    </recommendedName>
</protein>
<dbReference type="InterPro" id="IPR032801">
    <property type="entry name" value="PXL2A/B/C"/>
</dbReference>
<dbReference type="InterPro" id="IPR000965">
    <property type="entry name" value="GPR_dom"/>
</dbReference>
<proteinExistence type="inferred from homology"/>
<keyword evidence="6" id="KW-0560">Oxidoreductase</keyword>
<evidence type="ECO:0000256" key="7">
    <source>
        <dbReference type="ARBA" id="ARBA00049024"/>
    </source>
</evidence>
<dbReference type="GO" id="GO:0004350">
    <property type="term" value="F:glutamate-5-semialdehyde dehydrogenase activity"/>
    <property type="evidence" value="ECO:0007669"/>
    <property type="project" value="UniProtKB-EC"/>
</dbReference>
<dbReference type="EMBL" id="QKWP01001440">
    <property type="protein sequence ID" value="RIB08941.1"/>
    <property type="molecule type" value="Genomic_DNA"/>
</dbReference>
<dbReference type="AlphaFoldDB" id="A0A397UH82"/>
<keyword evidence="3" id="KW-0028">Amino-acid biosynthesis</keyword>
<dbReference type="HAMAP" id="MF_00412">
    <property type="entry name" value="ProA"/>
    <property type="match status" value="1"/>
</dbReference>
<dbReference type="Pfam" id="PF13911">
    <property type="entry name" value="AhpC-TSA_2"/>
    <property type="match status" value="1"/>
</dbReference>
<dbReference type="STRING" id="44941.A0A397UH82"/>
<evidence type="ECO:0000256" key="4">
    <source>
        <dbReference type="ARBA" id="ARBA00022650"/>
    </source>
</evidence>
<dbReference type="InterPro" id="IPR020593">
    <property type="entry name" value="G-glutamylP_reductase_CS"/>
</dbReference>
<dbReference type="InterPro" id="IPR036249">
    <property type="entry name" value="Thioredoxin-like_sf"/>
</dbReference>
<evidence type="ECO:0000256" key="3">
    <source>
        <dbReference type="ARBA" id="ARBA00022605"/>
    </source>
</evidence>
<feature type="domain" description="Aldehyde dehydrogenase" evidence="8">
    <location>
        <begin position="23"/>
        <end position="234"/>
    </location>
</feature>
<evidence type="ECO:0000256" key="2">
    <source>
        <dbReference type="ARBA" id="ARBA00013002"/>
    </source>
</evidence>
<dbReference type="Pfam" id="PF00171">
    <property type="entry name" value="Aldedh"/>
    <property type="match status" value="1"/>
</dbReference>
<dbReference type="EC" id="1.2.1.41" evidence="2"/>
<dbReference type="PANTHER" id="PTHR11063:SF8">
    <property type="entry name" value="DELTA-1-PYRROLINE-5-CARBOXYLATE SYNTHASE"/>
    <property type="match status" value="1"/>
</dbReference>
<evidence type="ECO:0000259" key="8">
    <source>
        <dbReference type="Pfam" id="PF00171"/>
    </source>
</evidence>
<comment type="pathway">
    <text evidence="1">Amino-acid biosynthesis; L-proline biosynthesis; L-glutamate 5-semialdehyde from L-glutamate: step 2/2.</text>
</comment>
<keyword evidence="4" id="KW-0641">Proline biosynthesis</keyword>
<dbReference type="Proteomes" id="UP000266673">
    <property type="component" value="Unassembled WGS sequence"/>
</dbReference>
<name>A0A397UH82_9GLOM</name>
<dbReference type="Gene3D" id="3.40.30.10">
    <property type="entry name" value="Glutaredoxin"/>
    <property type="match status" value="1"/>
</dbReference>
<dbReference type="PANTHER" id="PTHR11063">
    <property type="entry name" value="GLUTAMATE SEMIALDEHYDE DEHYDROGENASE"/>
    <property type="match status" value="1"/>
</dbReference>
<dbReference type="SUPFAM" id="SSF52833">
    <property type="entry name" value="Thioredoxin-like"/>
    <property type="match status" value="1"/>
</dbReference>
<gene>
    <name evidence="9" type="ORF">C2G38_2044735</name>
</gene>
<dbReference type="CDD" id="cd07079">
    <property type="entry name" value="ALDH_F18-19_ProA-GPR"/>
    <property type="match status" value="1"/>
</dbReference>
<reference evidence="9 10" key="1">
    <citation type="submission" date="2018-06" db="EMBL/GenBank/DDBJ databases">
        <title>Comparative genomics reveals the genomic features of Rhizophagus irregularis, R. cerebriforme, R. diaphanum and Gigaspora rosea, and their symbiotic lifestyle signature.</title>
        <authorList>
            <person name="Morin E."/>
            <person name="San Clemente H."/>
            <person name="Chen E.C.H."/>
            <person name="De La Providencia I."/>
            <person name="Hainaut M."/>
            <person name="Kuo A."/>
            <person name="Kohler A."/>
            <person name="Murat C."/>
            <person name="Tang N."/>
            <person name="Roy S."/>
            <person name="Loubradou J."/>
            <person name="Henrissat B."/>
            <person name="Grigoriev I.V."/>
            <person name="Corradi N."/>
            <person name="Roux C."/>
            <person name="Martin F.M."/>
        </authorList>
    </citation>
    <scope>NUCLEOTIDE SEQUENCE [LARGE SCALE GENOMIC DNA]</scope>
    <source>
        <strain evidence="9 10">DAOM 194757</strain>
    </source>
</reference>
<accession>A0A397UH82</accession>
<evidence type="ECO:0000256" key="5">
    <source>
        <dbReference type="ARBA" id="ARBA00022857"/>
    </source>
</evidence>
<evidence type="ECO:0000313" key="9">
    <source>
        <dbReference type="EMBL" id="RIB08941.1"/>
    </source>
</evidence>